<feature type="compositionally biased region" description="Acidic residues" evidence="1">
    <location>
        <begin position="164"/>
        <end position="176"/>
    </location>
</feature>
<sequence>MEAEDELVSSLPIRFSDRLSLQIHQFPLLSRPLQPPPSAIASGKRIKARIKPSVHRLEVHVPADTRPDVWNGDRGRDLGVAQREDDREKNQGPQGKEEDEPRLSEIRLQSEQVPQNGVHMLGIVRDGELHLHPVSETHQFRPTLTYLDFLSQKNRRRGGMGSDSDSDDGPPPDPDDPTPVASVKKEKKASGEAKEVQVSARKADDKGGMQPFQGGLSTVRREMLQAIRAEEDESWEDLHYNDVATQDAEDAFEGVFSQCDDELECRTDSTRIDGFFRSLTPVVEKTGSDTDTDLDGETYPSSRSPSPRHSRLSFVDVADARSLTDDNERQSVPDAIAVLQAIDISLISADDENLHEVIAHASNIILCFLDEIKGRRKDIHETYLHLTLVLQSSFLHTLFAHRTVFHHIAVSSAIHATSTIVCWVDVLLAKLADAIIMVAGDGNQLSGVQHSEKWHLQREDDNLRAASQLPSQWESVKRVLASKQASPAARRLALRLIFGVCIILPSLGGHNDKRMTQSEDFLEIIQTCIHQTVMSGFTANYSSDTAVELERINFSMLVSLYAAAETGRKEKPPPSRPLTLGYLLDLIQVVMHPDGAVTTSSIVTPPDGLDIAQTMLVRWGNTIFWSWETWDDLRVANTEVIVFLTTVWINKFNEPLDIRITGASCQSPCTALNYFSASGAILNVLRHCQLFIIDQVELSEGQSLLLDSLMSKACKMVVHFLQNDILSSGNRVSLREDLCKMLFSLFVIINAQERTLTIRTAILEALTLFNLVILRHTLMDAHKDSGTDFMTRLGQLISRCHHLWMADKTAGNINEIKLTLEFITVLWHCKALGNALRNSISSVLSSIIDCLYDDNAGQNVTQLRGAALTIFSILESNPRFVFKNQKQEILWKIALDAGTSDLHVASGFAYYVLTTDRLPDPVLCAEAWDYFRDVLLLTVRRHFCGEDEPLSLLLSPILCTVLRQFLNKSGPTVRFIVSSPWTMTLNMDLKMLMDEDAPAHDDYRQLLRERLGAAGKALMEEIQERLGQKVSRDTANKV</sequence>
<dbReference type="AlphaFoldDB" id="A0AA39QNZ9"/>
<comment type="caution">
    <text evidence="2">The sequence shown here is derived from an EMBL/GenBank/DDBJ whole genome shotgun (WGS) entry which is preliminary data.</text>
</comment>
<dbReference type="InterPro" id="IPR006886">
    <property type="entry name" value="RNA_pol_III_Rpc5"/>
</dbReference>
<name>A0AA39QNZ9_9AGAR</name>
<dbReference type="GO" id="GO:0005666">
    <property type="term" value="C:RNA polymerase III complex"/>
    <property type="evidence" value="ECO:0007669"/>
    <property type="project" value="TreeGrafter"/>
</dbReference>
<evidence type="ECO:0000313" key="2">
    <source>
        <dbReference type="EMBL" id="KAK0505824.1"/>
    </source>
</evidence>
<reference evidence="2" key="1">
    <citation type="submission" date="2023-06" db="EMBL/GenBank/DDBJ databases">
        <authorList>
            <consortium name="Lawrence Berkeley National Laboratory"/>
            <person name="Ahrendt S."/>
            <person name="Sahu N."/>
            <person name="Indic B."/>
            <person name="Wong-Bajracharya J."/>
            <person name="Merenyi Z."/>
            <person name="Ke H.-M."/>
            <person name="Monk M."/>
            <person name="Kocsube S."/>
            <person name="Drula E."/>
            <person name="Lipzen A."/>
            <person name="Balint B."/>
            <person name="Henrissat B."/>
            <person name="Andreopoulos B."/>
            <person name="Martin F.M."/>
            <person name="Harder C.B."/>
            <person name="Rigling D."/>
            <person name="Ford K.L."/>
            <person name="Foster G.D."/>
            <person name="Pangilinan J."/>
            <person name="Papanicolaou A."/>
            <person name="Barry K."/>
            <person name="LaButti K."/>
            <person name="Viragh M."/>
            <person name="Koriabine M."/>
            <person name="Yan M."/>
            <person name="Riley R."/>
            <person name="Champramary S."/>
            <person name="Plett K.L."/>
            <person name="Tsai I.J."/>
            <person name="Slot J."/>
            <person name="Sipos G."/>
            <person name="Plett J."/>
            <person name="Nagy L.G."/>
            <person name="Grigoriev I.V."/>
        </authorList>
    </citation>
    <scope>NUCLEOTIDE SEQUENCE</scope>
    <source>
        <strain evidence="2">HWK02</strain>
    </source>
</reference>
<keyword evidence="3" id="KW-1185">Reference proteome</keyword>
<dbReference type="PANTHER" id="PTHR12069">
    <property type="entry name" value="DNA-DIRECTED RNA POLYMERASES III 80 KDA POLYPEPTIDE RNA POLYMERASE III SUBUNIT 5"/>
    <property type="match status" value="1"/>
</dbReference>
<feature type="compositionally biased region" description="Basic and acidic residues" evidence="1">
    <location>
        <begin position="65"/>
        <end position="105"/>
    </location>
</feature>
<feature type="region of interest" description="Disordered" evidence="1">
    <location>
        <begin position="154"/>
        <end position="214"/>
    </location>
</feature>
<accession>A0AA39QNZ9</accession>
<evidence type="ECO:0000256" key="1">
    <source>
        <dbReference type="SAM" id="MobiDB-lite"/>
    </source>
</evidence>
<proteinExistence type="predicted"/>
<evidence type="ECO:0000313" key="3">
    <source>
        <dbReference type="Proteomes" id="UP001175228"/>
    </source>
</evidence>
<dbReference type="PANTHER" id="PTHR12069:SF0">
    <property type="entry name" value="DNA-DIRECTED RNA POLYMERASE III SUBUNIT RPC5"/>
    <property type="match status" value="1"/>
</dbReference>
<feature type="region of interest" description="Disordered" evidence="1">
    <location>
        <begin position="65"/>
        <end position="114"/>
    </location>
</feature>
<dbReference type="EMBL" id="JAUEPU010000001">
    <property type="protein sequence ID" value="KAK0505824.1"/>
    <property type="molecule type" value="Genomic_DNA"/>
</dbReference>
<feature type="compositionally biased region" description="Basic and acidic residues" evidence="1">
    <location>
        <begin position="188"/>
        <end position="207"/>
    </location>
</feature>
<dbReference type="Proteomes" id="UP001175228">
    <property type="component" value="Unassembled WGS sequence"/>
</dbReference>
<dbReference type="Pfam" id="PF04801">
    <property type="entry name" value="RPC5"/>
    <property type="match status" value="1"/>
</dbReference>
<dbReference type="GO" id="GO:0042797">
    <property type="term" value="P:tRNA transcription by RNA polymerase III"/>
    <property type="evidence" value="ECO:0007669"/>
    <property type="project" value="TreeGrafter"/>
</dbReference>
<protein>
    <submittedName>
        <fullName evidence="2">Sin-like protein conserved region-domain-containing protein</fullName>
    </submittedName>
</protein>
<feature type="region of interest" description="Disordered" evidence="1">
    <location>
        <begin position="286"/>
        <end position="310"/>
    </location>
</feature>
<gene>
    <name evidence="2" type="ORF">EDD18DRAFT_1342180</name>
</gene>
<organism evidence="2 3">
    <name type="scientific">Armillaria luteobubalina</name>
    <dbReference type="NCBI Taxonomy" id="153913"/>
    <lineage>
        <taxon>Eukaryota</taxon>
        <taxon>Fungi</taxon>
        <taxon>Dikarya</taxon>
        <taxon>Basidiomycota</taxon>
        <taxon>Agaricomycotina</taxon>
        <taxon>Agaricomycetes</taxon>
        <taxon>Agaricomycetidae</taxon>
        <taxon>Agaricales</taxon>
        <taxon>Marasmiineae</taxon>
        <taxon>Physalacriaceae</taxon>
        <taxon>Armillaria</taxon>
    </lineage>
</organism>